<name>A0ABW7QAJ9_9MICO</name>
<dbReference type="RefSeq" id="WP_397556834.1">
    <property type="nucleotide sequence ID" value="NZ_JBIQWL010000004.1"/>
</dbReference>
<evidence type="ECO:0000313" key="2">
    <source>
        <dbReference type="Proteomes" id="UP001610861"/>
    </source>
</evidence>
<proteinExistence type="predicted"/>
<dbReference type="EMBL" id="JBIQWL010000004">
    <property type="protein sequence ID" value="MFH8251388.1"/>
    <property type="molecule type" value="Genomic_DNA"/>
</dbReference>
<comment type="caution">
    <text evidence="1">The sequence shown here is derived from an EMBL/GenBank/DDBJ whole genome shotgun (WGS) entry which is preliminary data.</text>
</comment>
<dbReference type="Proteomes" id="UP001610861">
    <property type="component" value="Unassembled WGS sequence"/>
</dbReference>
<dbReference type="InterPro" id="IPR008969">
    <property type="entry name" value="CarboxyPept-like_regulatory"/>
</dbReference>
<sequence length="244" mass="25585">MAHDPEPRDDLARAVEPVREWVAAASGLPVVHDFDEEHDGKGAVLLRPLEFELASATGPVLRHISSAELTLGLLVTTLGLPAFEAAGVTSALALAARTEGEWVMDAAAPSLELWQALQHPPAPAFILRVPVRRLIERPATPLVREPLRTTMVQPRIVVGRVVASDGTPLSAARVAVADVGSIAVSSDSRGRFRLPVSLAPDVPLALRISARGTSVTLALDAPSVDAGGDLGDLTVPVPESSSTR</sequence>
<keyword evidence="2" id="KW-1185">Reference proteome</keyword>
<evidence type="ECO:0000313" key="1">
    <source>
        <dbReference type="EMBL" id="MFH8251388.1"/>
    </source>
</evidence>
<organism evidence="1 2">
    <name type="scientific">Microbacterium alkaliflavum</name>
    <dbReference type="NCBI Taxonomy" id="3248839"/>
    <lineage>
        <taxon>Bacteria</taxon>
        <taxon>Bacillati</taxon>
        <taxon>Actinomycetota</taxon>
        <taxon>Actinomycetes</taxon>
        <taxon>Micrococcales</taxon>
        <taxon>Microbacteriaceae</taxon>
        <taxon>Microbacterium</taxon>
    </lineage>
</organism>
<dbReference type="SUPFAM" id="SSF49464">
    <property type="entry name" value="Carboxypeptidase regulatory domain-like"/>
    <property type="match status" value="1"/>
</dbReference>
<reference evidence="1 2" key="1">
    <citation type="submission" date="2024-09" db="EMBL/GenBank/DDBJ databases">
        <authorList>
            <person name="Pan X."/>
        </authorList>
    </citation>
    <scope>NUCLEOTIDE SEQUENCE [LARGE SCALE GENOMIC DNA]</scope>
    <source>
        <strain evidence="1 2">B2969</strain>
    </source>
</reference>
<gene>
    <name evidence="1" type="ORF">ACH3VR_13530</name>
</gene>
<accession>A0ABW7QAJ9</accession>
<protein>
    <submittedName>
        <fullName evidence="1">Carboxypeptidase-like regulatory domain-containing protein</fullName>
    </submittedName>
</protein>